<dbReference type="SUPFAM" id="SSF52743">
    <property type="entry name" value="Subtilisin-like"/>
    <property type="match status" value="1"/>
</dbReference>
<name>A0A2W5KN95_9GAMM</name>
<evidence type="ECO:0000256" key="5">
    <source>
        <dbReference type="SAM" id="MobiDB-lite"/>
    </source>
</evidence>
<organism evidence="8 9">
    <name type="scientific">Rhodanobacter denitrificans</name>
    <dbReference type="NCBI Taxonomy" id="666685"/>
    <lineage>
        <taxon>Bacteria</taxon>
        <taxon>Pseudomonadati</taxon>
        <taxon>Pseudomonadota</taxon>
        <taxon>Gammaproteobacteria</taxon>
        <taxon>Lysobacterales</taxon>
        <taxon>Rhodanobacteraceae</taxon>
        <taxon>Rhodanobacter</taxon>
    </lineage>
</organism>
<dbReference type="InterPro" id="IPR036852">
    <property type="entry name" value="Peptidase_S8/S53_dom_sf"/>
</dbReference>
<gene>
    <name evidence="8" type="ORF">DI564_04330</name>
</gene>
<evidence type="ECO:0000256" key="6">
    <source>
        <dbReference type="SAM" id="SignalP"/>
    </source>
</evidence>
<dbReference type="InterPro" id="IPR015500">
    <property type="entry name" value="Peptidase_S8_subtilisin-rel"/>
</dbReference>
<dbReference type="Pfam" id="PF00082">
    <property type="entry name" value="Peptidase_S8"/>
    <property type="match status" value="1"/>
</dbReference>
<feature type="active site" description="Charge relay system" evidence="4">
    <location>
        <position position="345"/>
    </location>
</feature>
<feature type="active site" description="Charge relay system" evidence="4">
    <location>
        <position position="538"/>
    </location>
</feature>
<evidence type="ECO:0000259" key="7">
    <source>
        <dbReference type="Pfam" id="PF00082"/>
    </source>
</evidence>
<reference evidence="8 9" key="1">
    <citation type="submission" date="2017-08" db="EMBL/GenBank/DDBJ databases">
        <title>Infants hospitalized years apart are colonized by the same room-sourced microbial strains.</title>
        <authorList>
            <person name="Brooks B."/>
            <person name="Olm M.R."/>
            <person name="Firek B.A."/>
            <person name="Baker R."/>
            <person name="Thomas B.C."/>
            <person name="Morowitz M.J."/>
            <person name="Banfield J.F."/>
        </authorList>
    </citation>
    <scope>NUCLEOTIDE SEQUENCE [LARGE SCALE GENOMIC DNA]</scope>
    <source>
        <strain evidence="8">S2_005_003_R2_42</strain>
    </source>
</reference>
<dbReference type="Gene3D" id="3.40.50.200">
    <property type="entry name" value="Peptidase S8/S53 domain"/>
    <property type="match status" value="1"/>
</dbReference>
<accession>A0A2W5KN95</accession>
<dbReference type="PRINTS" id="PR00723">
    <property type="entry name" value="SUBTILISIN"/>
</dbReference>
<dbReference type="PROSITE" id="PS51892">
    <property type="entry name" value="SUBTILASE"/>
    <property type="match status" value="1"/>
</dbReference>
<feature type="chain" id="PRO_5016100420" description="Peptidase S8/S53 domain-containing protein" evidence="6">
    <location>
        <begin position="29"/>
        <end position="874"/>
    </location>
</feature>
<dbReference type="CDD" id="cd04842">
    <property type="entry name" value="Peptidases_S8_Kp43_protease"/>
    <property type="match status" value="1"/>
</dbReference>
<dbReference type="Proteomes" id="UP000249046">
    <property type="component" value="Unassembled WGS sequence"/>
</dbReference>
<proteinExistence type="inferred from homology"/>
<dbReference type="GO" id="GO:0006508">
    <property type="term" value="P:proteolysis"/>
    <property type="evidence" value="ECO:0007669"/>
    <property type="project" value="UniProtKB-KW"/>
</dbReference>
<feature type="region of interest" description="Disordered" evidence="5">
    <location>
        <begin position="455"/>
        <end position="475"/>
    </location>
</feature>
<evidence type="ECO:0000256" key="1">
    <source>
        <dbReference type="ARBA" id="ARBA00022670"/>
    </source>
</evidence>
<feature type="signal peptide" evidence="6">
    <location>
        <begin position="1"/>
        <end position="28"/>
    </location>
</feature>
<dbReference type="AlphaFoldDB" id="A0A2W5KN95"/>
<dbReference type="InterPro" id="IPR022398">
    <property type="entry name" value="Peptidase_S8_His-AS"/>
</dbReference>
<evidence type="ECO:0000256" key="4">
    <source>
        <dbReference type="PROSITE-ProRule" id="PRU01240"/>
    </source>
</evidence>
<keyword evidence="1 4" id="KW-0645">Protease</keyword>
<dbReference type="PANTHER" id="PTHR43399:SF5">
    <property type="entry name" value="PEPTIDASE S8 FAMILY WITH PROTEASE-ASSOCIATED DOMAIN"/>
    <property type="match status" value="1"/>
</dbReference>
<dbReference type="InterPro" id="IPR008979">
    <property type="entry name" value="Galactose-bd-like_sf"/>
</dbReference>
<comment type="similarity">
    <text evidence="4">Belongs to the peptidase S8 family.</text>
</comment>
<dbReference type="InterPro" id="IPR051048">
    <property type="entry name" value="Peptidase_S8/S53_subtilisin"/>
</dbReference>
<feature type="active site" description="Charge relay system" evidence="4">
    <location>
        <position position="284"/>
    </location>
</feature>
<feature type="compositionally biased region" description="Polar residues" evidence="5">
    <location>
        <begin position="459"/>
        <end position="469"/>
    </location>
</feature>
<evidence type="ECO:0000256" key="2">
    <source>
        <dbReference type="ARBA" id="ARBA00022801"/>
    </source>
</evidence>
<comment type="caution">
    <text evidence="8">The sequence shown here is derived from an EMBL/GenBank/DDBJ whole genome shotgun (WGS) entry which is preliminary data.</text>
</comment>
<dbReference type="PANTHER" id="PTHR43399">
    <property type="entry name" value="SUBTILISIN-RELATED"/>
    <property type="match status" value="1"/>
</dbReference>
<dbReference type="InterPro" id="IPR000209">
    <property type="entry name" value="Peptidase_S8/S53_dom"/>
</dbReference>
<dbReference type="SUPFAM" id="SSF49785">
    <property type="entry name" value="Galactose-binding domain-like"/>
    <property type="match status" value="1"/>
</dbReference>
<keyword evidence="2 4" id="KW-0378">Hydrolase</keyword>
<dbReference type="InterPro" id="IPR034058">
    <property type="entry name" value="TagA/B/C/D_pept_dom"/>
</dbReference>
<dbReference type="EMBL" id="QFPO01000003">
    <property type="protein sequence ID" value="PZQ18531.1"/>
    <property type="molecule type" value="Genomic_DNA"/>
</dbReference>
<dbReference type="PROSITE" id="PS00137">
    <property type="entry name" value="SUBTILASE_HIS"/>
    <property type="match status" value="1"/>
</dbReference>
<dbReference type="GO" id="GO:0004252">
    <property type="term" value="F:serine-type endopeptidase activity"/>
    <property type="evidence" value="ECO:0007669"/>
    <property type="project" value="UniProtKB-UniRule"/>
</dbReference>
<evidence type="ECO:0000313" key="8">
    <source>
        <dbReference type="EMBL" id="PZQ18531.1"/>
    </source>
</evidence>
<protein>
    <recommendedName>
        <fullName evidence="7">Peptidase S8/S53 domain-containing protein</fullName>
    </recommendedName>
</protein>
<evidence type="ECO:0000313" key="9">
    <source>
        <dbReference type="Proteomes" id="UP000249046"/>
    </source>
</evidence>
<feature type="domain" description="Peptidase S8/S53" evidence="7">
    <location>
        <begin position="275"/>
        <end position="585"/>
    </location>
</feature>
<keyword evidence="3 4" id="KW-0720">Serine protease</keyword>
<dbReference type="Gene3D" id="2.60.120.380">
    <property type="match status" value="1"/>
</dbReference>
<keyword evidence="6" id="KW-0732">Signal</keyword>
<evidence type="ECO:0000256" key="3">
    <source>
        <dbReference type="ARBA" id="ARBA00022825"/>
    </source>
</evidence>
<sequence length="874" mass="90100">MSMSTSLSRTALAAALALALAGATNVQAASTTVAAERPAIAALDRARTDPGLLILQLGIFDPAVQQLDASAAGAARAQTSAYAIVQFEAGRLGERKALAARGVEFLGYLPNNAYYVRLQGIALDEVNTQPGVRWAGALQPAMKLDPQLWTAARRDSAARRDDGRYEILVRGFAGVSSGHIADALRQAVPGATVTARSERAEAEPYLRAEVEAAQLDALLVAATAIEGVSYVTPWIALQWANSGSVGAIQGNAMGACTGSGTVCGPTPLWDHGLLGSGQIVAVTDSGTTPNMAWFATLDKGEGPHTEVTYAERPTLPNIGTLHPDNKIIGYWTQPGAIDYDFTIGHGTHVTGTVVGDVAGTFGTTTYTASTPLLPNHDLADGMAPNAQLLMQDNGNSNSPVVQDFAGTLEQAYAGGARVHSNSWGAPTGGQYNGNDAAVDATTRRNEGLLVLVAAGNDRSGPSQTNSPGNAKNALSVGALGHAGSTQHAGYSNLGPAADGRVKPDIAAPGSSIVSAAVVGSQVTDTISAPQTRALSGTSMATPTLAGNAVLLRQFFTDGFYPRGEKTAADALHPTGAMMKAVLLNGTYPLTAEANGHLWPTTADGWGRAWLDGNLWFKDTLPGGDDSRRLRLFERTNPAGLETGDVNTYTIENVAAGIELRATLTWFDVEAAASAASVLVNNLDLEVEGPDGSVFLGSANIPGGVSAPGGTADAKDTVEQVRLTTPVAGRYTFRVKATAVPGNGSDGSDRQGYALAVSGAFAMPDTAALPAPTDLAEVEVAGMREGIAIGFAAAEEAQGYQLYRADGSCAEAAPGDFHLVATGTESPLVDVRASAGGRYAYRLRGIHNDVEGEVSACLSLDEIFSDGFETPEGAD</sequence>